<dbReference type="Gene3D" id="3.30.56.30">
    <property type="entry name" value="Signal recognition particle, SRP19-like subunit"/>
    <property type="match status" value="1"/>
</dbReference>
<accession>A0A6A9QIC4</accession>
<dbReference type="InterPro" id="IPR001387">
    <property type="entry name" value="Cro/C1-type_HTH"/>
</dbReference>
<proteinExistence type="predicted"/>
<evidence type="ECO:0000256" key="1">
    <source>
        <dbReference type="ARBA" id="ARBA00022490"/>
    </source>
</evidence>
<feature type="domain" description="HTH cro/C1-type" evidence="4">
    <location>
        <begin position="33"/>
        <end position="54"/>
    </location>
</feature>
<organism evidence="5 6">
    <name type="scientific">Sulfuracidifex metallicus DSM 6482 = JCM 9184</name>
    <dbReference type="NCBI Taxonomy" id="523847"/>
    <lineage>
        <taxon>Archaea</taxon>
        <taxon>Thermoproteota</taxon>
        <taxon>Thermoprotei</taxon>
        <taxon>Sulfolobales</taxon>
        <taxon>Sulfolobaceae</taxon>
        <taxon>Sulfuracidifex</taxon>
    </lineage>
</organism>
<dbReference type="InterPro" id="IPR002778">
    <property type="entry name" value="Signal_recog_particle_SRP19"/>
</dbReference>
<evidence type="ECO:0000256" key="2">
    <source>
        <dbReference type="ARBA" id="ARBA00023135"/>
    </source>
</evidence>
<dbReference type="GO" id="GO:0008312">
    <property type="term" value="F:7S RNA binding"/>
    <property type="evidence" value="ECO:0007669"/>
    <property type="project" value="InterPro"/>
</dbReference>
<dbReference type="EMBL" id="WGGD01000005">
    <property type="protein sequence ID" value="MUN28736.1"/>
    <property type="molecule type" value="Genomic_DNA"/>
</dbReference>
<evidence type="ECO:0000256" key="3">
    <source>
        <dbReference type="ARBA" id="ARBA00023274"/>
    </source>
</evidence>
<dbReference type="RefSeq" id="WP_054837703.1">
    <property type="nucleotide sequence ID" value="NZ_BBBY01000001.1"/>
</dbReference>
<evidence type="ECO:0000259" key="4">
    <source>
        <dbReference type="PROSITE" id="PS50943"/>
    </source>
</evidence>
<dbReference type="OrthoDB" id="56356at2157"/>
<sequence>MSIRDFKGERILIWPSYFLAESRKFGRRFPKGSKPSLEEIVSICKNLGLDPEELRDKQYPRSRKIKGVIVVRKVQSKRNTLKLIFDALKKERK</sequence>
<keyword evidence="6" id="KW-1185">Reference proteome</keyword>
<dbReference type="AlphaFoldDB" id="A0A6A9QIC4"/>
<name>A0A6A9QIC4_SULME</name>
<dbReference type="PROSITE" id="PS50943">
    <property type="entry name" value="HTH_CROC1"/>
    <property type="match status" value="1"/>
</dbReference>
<evidence type="ECO:0000313" key="5">
    <source>
        <dbReference type="EMBL" id="MUN28736.1"/>
    </source>
</evidence>
<dbReference type="InterPro" id="IPR036521">
    <property type="entry name" value="SRP19-like_sf"/>
</dbReference>
<dbReference type="SUPFAM" id="SSF69695">
    <property type="entry name" value="SRP19"/>
    <property type="match status" value="1"/>
</dbReference>
<comment type="caution">
    <text evidence="5">The sequence shown here is derived from an EMBL/GenBank/DDBJ whole genome shotgun (WGS) entry which is preliminary data.</text>
</comment>
<keyword evidence="2" id="KW-0733">Signal recognition particle</keyword>
<evidence type="ECO:0000313" key="6">
    <source>
        <dbReference type="Proteomes" id="UP000470772"/>
    </source>
</evidence>
<dbReference type="GO" id="GO:0006614">
    <property type="term" value="P:SRP-dependent cotranslational protein targeting to membrane"/>
    <property type="evidence" value="ECO:0007669"/>
    <property type="project" value="InterPro"/>
</dbReference>
<dbReference type="GO" id="GO:0048500">
    <property type="term" value="C:signal recognition particle"/>
    <property type="evidence" value="ECO:0007669"/>
    <property type="project" value="InterPro"/>
</dbReference>
<keyword evidence="1" id="KW-0963">Cytoplasm</keyword>
<gene>
    <name evidence="5" type="ORF">GC250_04610</name>
</gene>
<reference evidence="5 6" key="1">
    <citation type="submission" date="2019-10" db="EMBL/GenBank/DDBJ databases">
        <title>Sequencing and Assembly of Multiple Reported Metal-Biooxidizing Members of the Extremely Thermoacidophilic Archaeal Family Sulfolobaceae.</title>
        <authorList>
            <person name="Counts J.A."/>
            <person name="Kelly R.M."/>
        </authorList>
    </citation>
    <scope>NUCLEOTIDE SEQUENCE [LARGE SCALE GENOMIC DNA]</scope>
    <source>
        <strain evidence="5 6">DSM 6482</strain>
    </source>
</reference>
<dbReference type="Proteomes" id="UP000470772">
    <property type="component" value="Unassembled WGS sequence"/>
</dbReference>
<dbReference type="Pfam" id="PF01922">
    <property type="entry name" value="SRP19"/>
    <property type="match status" value="1"/>
</dbReference>
<keyword evidence="3" id="KW-0687">Ribonucleoprotein</keyword>
<protein>
    <submittedName>
        <fullName evidence="5">Signal recognition particle protein Srp19</fullName>
    </submittedName>
</protein>